<dbReference type="EMBL" id="KV441478">
    <property type="protein sequence ID" value="OAG20648.1"/>
    <property type="molecule type" value="Genomic_DNA"/>
</dbReference>
<sequence>MPLKLHRIVFLELNNEHPCLWHRALLLTLVRSKQRRHDARLSESTNQADIAVMAIFLHSRKRKTFRHVQQTEETACSPQKRSMPREFIAKKGLLNIT</sequence>
<evidence type="ECO:0000313" key="1">
    <source>
        <dbReference type="EMBL" id="OAG20648.1"/>
    </source>
</evidence>
<evidence type="ECO:0000313" key="2">
    <source>
        <dbReference type="Proteomes" id="UP000077248"/>
    </source>
</evidence>
<reference evidence="1 2" key="1">
    <citation type="submission" date="2016-05" db="EMBL/GenBank/DDBJ databases">
        <title>Comparative analysis of secretome profiles of manganese(II)-oxidizing ascomycete fungi.</title>
        <authorList>
            <consortium name="DOE Joint Genome Institute"/>
            <person name="Zeiner C.A."/>
            <person name="Purvine S.O."/>
            <person name="Zink E.M."/>
            <person name="Wu S."/>
            <person name="Pasa-Tolic L."/>
            <person name="Chaput D.L."/>
            <person name="Haridas S."/>
            <person name="Grigoriev I.V."/>
            <person name="Santelli C.M."/>
            <person name="Hansel C.M."/>
        </authorList>
    </citation>
    <scope>NUCLEOTIDE SEQUENCE [LARGE SCALE GENOMIC DNA]</scope>
    <source>
        <strain evidence="1 2">SRC1lrK2f</strain>
    </source>
</reference>
<dbReference type="AlphaFoldDB" id="A0A177DMQ9"/>
<accession>A0A177DMQ9</accession>
<dbReference type="GeneID" id="29118561"/>
<organism evidence="1 2">
    <name type="scientific">Alternaria alternata</name>
    <name type="common">Alternaria rot fungus</name>
    <name type="synonym">Torula alternata</name>
    <dbReference type="NCBI Taxonomy" id="5599"/>
    <lineage>
        <taxon>Eukaryota</taxon>
        <taxon>Fungi</taxon>
        <taxon>Dikarya</taxon>
        <taxon>Ascomycota</taxon>
        <taxon>Pezizomycotina</taxon>
        <taxon>Dothideomycetes</taxon>
        <taxon>Pleosporomycetidae</taxon>
        <taxon>Pleosporales</taxon>
        <taxon>Pleosporineae</taxon>
        <taxon>Pleosporaceae</taxon>
        <taxon>Alternaria</taxon>
        <taxon>Alternaria sect. Alternaria</taxon>
        <taxon>Alternaria alternata complex</taxon>
    </lineage>
</organism>
<keyword evidence="2" id="KW-1185">Reference proteome</keyword>
<dbReference type="KEGG" id="aalt:CC77DRAFT_73106"/>
<dbReference type="VEuPathDB" id="FungiDB:CC77DRAFT_73106"/>
<gene>
    <name evidence="1" type="ORF">CC77DRAFT_73106</name>
</gene>
<proteinExistence type="predicted"/>
<name>A0A177DMQ9_ALTAL</name>
<dbReference type="Proteomes" id="UP000077248">
    <property type="component" value="Unassembled WGS sequence"/>
</dbReference>
<dbReference type="RefSeq" id="XP_018386069.1">
    <property type="nucleotide sequence ID" value="XM_018532967.1"/>
</dbReference>
<protein>
    <submittedName>
        <fullName evidence="1">Uncharacterized protein</fullName>
    </submittedName>
</protein>